<evidence type="ECO:0000313" key="3">
    <source>
        <dbReference type="EMBL" id="AFD01056.1"/>
    </source>
</evidence>
<dbReference type="AlphaFoldDB" id="H8I4W2"/>
<gene>
    <name evidence="3" type="ordered locus">Mtc_2323</name>
</gene>
<feature type="transmembrane region" description="Helical" evidence="2">
    <location>
        <begin position="82"/>
        <end position="104"/>
    </location>
</feature>
<keyword evidence="2" id="KW-0812">Transmembrane</keyword>
<dbReference type="KEGG" id="mez:Mtc_2323"/>
<feature type="compositionally biased region" description="Basic residues" evidence="1">
    <location>
        <begin position="45"/>
        <end position="59"/>
    </location>
</feature>
<organism evidence="3 4">
    <name type="scientific">Methanocella conradii (strain DSM 24694 / JCM 17849 / CGMCC 1.5162 / HZ254)</name>
    <dbReference type="NCBI Taxonomy" id="1041930"/>
    <lineage>
        <taxon>Archaea</taxon>
        <taxon>Methanobacteriati</taxon>
        <taxon>Methanobacteriota</taxon>
        <taxon>Stenosarchaea group</taxon>
        <taxon>Methanomicrobia</taxon>
        <taxon>Methanocellales</taxon>
        <taxon>Methanocellaceae</taxon>
        <taxon>Methanocella</taxon>
    </lineage>
</organism>
<proteinExistence type="predicted"/>
<feature type="region of interest" description="Disordered" evidence="1">
    <location>
        <begin position="34"/>
        <end position="59"/>
    </location>
</feature>
<evidence type="ECO:0000313" key="4">
    <source>
        <dbReference type="Proteomes" id="UP000005233"/>
    </source>
</evidence>
<sequence length="135" mass="14327">MRPGERMGLDTVEELSGYDEVDADQVFNGGYIGSGRGDFGGEGRRKGKKPLSSRSACRSRPKRFIGRGFSLKFMGFEDAAKAMLAVSIGSLVLCGIVLYGTFGMHLIPDFYGALAASIVVVALLFYTASKLAGSG</sequence>
<evidence type="ECO:0000256" key="1">
    <source>
        <dbReference type="SAM" id="MobiDB-lite"/>
    </source>
</evidence>
<name>H8I4W2_METCZ</name>
<protein>
    <submittedName>
        <fullName evidence="3">Uncharacterized protein</fullName>
    </submittedName>
</protein>
<reference evidence="3 4" key="1">
    <citation type="journal article" date="2012" name="J. Bacteriol.">
        <title>Complete genome sequence of a thermophilic methanogen, Methanocella conradii HZ254, isolated from Chinese rice field soil.</title>
        <authorList>
            <person name="Lu Z."/>
            <person name="Lu Y."/>
        </authorList>
    </citation>
    <scope>NUCLEOTIDE SEQUENCE [LARGE SCALE GENOMIC DNA]</scope>
    <source>
        <strain evidence="4">DSM 24694 / JCM 17849 / CGMCC 1.5162 / HZ254</strain>
    </source>
</reference>
<dbReference type="eggNOG" id="arCOG11674">
    <property type="taxonomic scope" value="Archaea"/>
</dbReference>
<keyword evidence="4" id="KW-1185">Reference proteome</keyword>
<keyword evidence="2" id="KW-1133">Transmembrane helix</keyword>
<feature type="transmembrane region" description="Helical" evidence="2">
    <location>
        <begin position="110"/>
        <end position="128"/>
    </location>
</feature>
<dbReference type="EMBL" id="CP003243">
    <property type="protein sequence ID" value="AFD01056.1"/>
    <property type="molecule type" value="Genomic_DNA"/>
</dbReference>
<keyword evidence="2" id="KW-0472">Membrane</keyword>
<evidence type="ECO:0000256" key="2">
    <source>
        <dbReference type="SAM" id="Phobius"/>
    </source>
</evidence>
<accession>H8I4W2</accession>
<dbReference type="Proteomes" id="UP000005233">
    <property type="component" value="Chromosome"/>
</dbReference>
<dbReference type="HOGENOM" id="CLU_1881069_0_0_2"/>
<dbReference type="STRING" id="1041930.Mtc_2323"/>